<keyword evidence="1 3" id="KW-0378">Hydrolase</keyword>
<dbReference type="InterPro" id="IPR050345">
    <property type="entry name" value="Aliph_Amidase/BUP"/>
</dbReference>
<evidence type="ECO:0000313" key="4">
    <source>
        <dbReference type="Proteomes" id="UP000193228"/>
    </source>
</evidence>
<dbReference type="GO" id="GO:0016811">
    <property type="term" value="F:hydrolase activity, acting on carbon-nitrogen (but not peptide) bonds, in linear amides"/>
    <property type="evidence" value="ECO:0007669"/>
    <property type="project" value="TreeGrafter"/>
</dbReference>
<dbReference type="STRING" id="1515439.SAMN06265784_11631"/>
<keyword evidence="4" id="KW-1185">Reference proteome</keyword>
<dbReference type="InterPro" id="IPR003010">
    <property type="entry name" value="C-N_Hydrolase"/>
</dbReference>
<dbReference type="CDD" id="cd07569">
    <property type="entry name" value="DCase"/>
    <property type="match status" value="1"/>
</dbReference>
<evidence type="ECO:0000256" key="1">
    <source>
        <dbReference type="ARBA" id="ARBA00022801"/>
    </source>
</evidence>
<reference evidence="4" key="1">
    <citation type="submission" date="2017-04" db="EMBL/GenBank/DDBJ databases">
        <authorList>
            <person name="Varghese N."/>
            <person name="Submissions S."/>
        </authorList>
    </citation>
    <scope>NUCLEOTIDE SEQUENCE [LARGE SCALE GENOMIC DNA]</scope>
    <source>
        <strain evidence="4">LMG 29540</strain>
    </source>
</reference>
<feature type="domain" description="CN hydrolase" evidence="2">
    <location>
        <begin position="7"/>
        <end position="275"/>
    </location>
</feature>
<name>A0A1X7M4G2_9BURK</name>
<dbReference type="Proteomes" id="UP000193228">
    <property type="component" value="Unassembled WGS sequence"/>
</dbReference>
<proteinExistence type="predicted"/>
<dbReference type="RefSeq" id="WP_085489279.1">
    <property type="nucleotide sequence ID" value="NZ_FXAT01000016.1"/>
</dbReference>
<dbReference type="Gene3D" id="3.60.110.10">
    <property type="entry name" value="Carbon-nitrogen hydrolase"/>
    <property type="match status" value="1"/>
</dbReference>
<dbReference type="PANTHER" id="PTHR43674:SF12">
    <property type="entry name" value="NITRILASE C965.09-RELATED"/>
    <property type="match status" value="1"/>
</dbReference>
<dbReference type="SUPFAM" id="SSF56317">
    <property type="entry name" value="Carbon-nitrogen hydrolase"/>
    <property type="match status" value="1"/>
</dbReference>
<dbReference type="Pfam" id="PF00795">
    <property type="entry name" value="CN_hydrolase"/>
    <property type="match status" value="1"/>
</dbReference>
<organism evidence="3 4">
    <name type="scientific">Paraburkholderia susongensis</name>
    <dbReference type="NCBI Taxonomy" id="1515439"/>
    <lineage>
        <taxon>Bacteria</taxon>
        <taxon>Pseudomonadati</taxon>
        <taxon>Pseudomonadota</taxon>
        <taxon>Betaproteobacteria</taxon>
        <taxon>Burkholderiales</taxon>
        <taxon>Burkholderiaceae</taxon>
        <taxon>Paraburkholderia</taxon>
    </lineage>
</organism>
<dbReference type="PANTHER" id="PTHR43674">
    <property type="entry name" value="NITRILASE C965.09-RELATED"/>
    <property type="match status" value="1"/>
</dbReference>
<sequence length="318" mass="35666">MSQSRKLGLAVAQMGPVHLADERRAVVKRLVEMLKEAKARNAKFVVYPELALTTFFPRYWMTEAAAVERFFEKSMPNADVEPLFTAAREAGIGFYLGYAEYTREGRCFNTAIIVDETGKIVAKYRKTHLPGHADHKIAAPFQHLEKKFFAVGDTGYPVIETLGTKMGMCLCNDRRWPETWRAMSLQGAELGVLGYNTPSQNIHWPEPVHLRMHTHLITLQASAYQNAMWIAAAAKCGYEDGYHMIGGSVIVAPSGEIAAQSSTEDDEVITANIDLSLGDTFREHVFNFAKHRRPEHYQLIVERVGAGDPLPHDPDQFN</sequence>
<protein>
    <submittedName>
        <fullName evidence="3">Predicted amidohydrolase</fullName>
    </submittedName>
</protein>
<dbReference type="AlphaFoldDB" id="A0A1X7M4G2"/>
<dbReference type="InterPro" id="IPR036526">
    <property type="entry name" value="C-N_Hydrolase_sf"/>
</dbReference>
<accession>A0A1X7M4G2</accession>
<dbReference type="OrthoDB" id="9803803at2"/>
<evidence type="ECO:0000313" key="3">
    <source>
        <dbReference type="EMBL" id="SMG60362.1"/>
    </source>
</evidence>
<evidence type="ECO:0000259" key="2">
    <source>
        <dbReference type="PROSITE" id="PS50263"/>
    </source>
</evidence>
<dbReference type="EMBL" id="FXAT01000016">
    <property type="protein sequence ID" value="SMG60362.1"/>
    <property type="molecule type" value="Genomic_DNA"/>
</dbReference>
<dbReference type="PROSITE" id="PS50263">
    <property type="entry name" value="CN_HYDROLASE"/>
    <property type="match status" value="1"/>
</dbReference>
<gene>
    <name evidence="3" type="ORF">SAMN06265784_11631</name>
</gene>